<dbReference type="EMBL" id="CP014168">
    <property type="protein sequence ID" value="AOH86415.1"/>
    <property type="molecule type" value="Genomic_DNA"/>
</dbReference>
<reference evidence="3 4" key="1">
    <citation type="submission" date="2016-01" db="EMBL/GenBank/DDBJ databases">
        <title>Complete genome and mega plasmid sequence of Sphingomonas panacis DCY99 elicits systemic resistance in rice to Xanthomonas oryzae.</title>
        <authorList>
            <person name="Kim Y.J."/>
            <person name="Yang D.C."/>
            <person name="Sing P."/>
        </authorList>
    </citation>
    <scope>NUCLEOTIDE SEQUENCE [LARGE SCALE GENOMIC DNA]</scope>
    <source>
        <strain evidence="3 4">DCY99</strain>
    </source>
</reference>
<proteinExistence type="predicted"/>
<dbReference type="AlphaFoldDB" id="A0A1B3ZG63"/>
<dbReference type="GO" id="GO:0033072">
    <property type="term" value="P:vancomycin biosynthetic process"/>
    <property type="evidence" value="ECO:0007669"/>
    <property type="project" value="UniProtKB-ARBA"/>
</dbReference>
<dbReference type="KEGG" id="span:AWL63_01375"/>
<feature type="domain" description="Erythromycin biosynthesis protein CIII-like C-terminal" evidence="2">
    <location>
        <begin position="314"/>
        <end position="406"/>
    </location>
</feature>
<accession>A0A1B3ZG63</accession>
<dbReference type="SMR" id="A0A1B3ZG63"/>
<dbReference type="STRING" id="1560345.AWL63_01375"/>
<organism evidence="3 4">
    <name type="scientific">Sphingomonas panacis</name>
    <dbReference type="NCBI Taxonomy" id="1560345"/>
    <lineage>
        <taxon>Bacteria</taxon>
        <taxon>Pseudomonadati</taxon>
        <taxon>Pseudomonadota</taxon>
        <taxon>Alphaproteobacteria</taxon>
        <taxon>Sphingomonadales</taxon>
        <taxon>Sphingomonadaceae</taxon>
        <taxon>Sphingomonas</taxon>
    </lineage>
</organism>
<dbReference type="CDD" id="cd03784">
    <property type="entry name" value="GT1_Gtf-like"/>
    <property type="match status" value="1"/>
</dbReference>
<dbReference type="InterPro" id="IPR010610">
    <property type="entry name" value="EryCIII-like_C"/>
</dbReference>
<gene>
    <name evidence="3" type="ORF">AWL63_01375</name>
</gene>
<protein>
    <submittedName>
        <fullName evidence="3">Glycosyl transferase family 2</fullName>
    </submittedName>
</protein>
<dbReference type="Gene3D" id="3.40.50.2000">
    <property type="entry name" value="Glycogen Phosphorylase B"/>
    <property type="match status" value="2"/>
</dbReference>
<dbReference type="Pfam" id="PF06722">
    <property type="entry name" value="EryCIII-like_C"/>
    <property type="match status" value="1"/>
</dbReference>
<evidence type="ECO:0000259" key="1">
    <source>
        <dbReference type="Pfam" id="PF03033"/>
    </source>
</evidence>
<dbReference type="GO" id="GO:0005975">
    <property type="term" value="P:carbohydrate metabolic process"/>
    <property type="evidence" value="ECO:0007669"/>
    <property type="project" value="InterPro"/>
</dbReference>
<dbReference type="PANTHER" id="PTHR48050:SF13">
    <property type="entry name" value="STEROL 3-BETA-GLUCOSYLTRANSFERASE UGT80A2"/>
    <property type="match status" value="1"/>
</dbReference>
<evidence type="ECO:0000259" key="2">
    <source>
        <dbReference type="Pfam" id="PF06722"/>
    </source>
</evidence>
<name>A0A1B3ZG63_9SPHN</name>
<keyword evidence="3" id="KW-0808">Transferase</keyword>
<dbReference type="Pfam" id="PF03033">
    <property type="entry name" value="Glyco_transf_28"/>
    <property type="match status" value="1"/>
</dbReference>
<feature type="domain" description="Glycosyltransferase family 28 N-terminal" evidence="1">
    <location>
        <begin position="4"/>
        <end position="134"/>
    </location>
</feature>
<dbReference type="Proteomes" id="UP000094256">
    <property type="component" value="Chromosome"/>
</dbReference>
<dbReference type="InterPro" id="IPR050426">
    <property type="entry name" value="Glycosyltransferase_28"/>
</dbReference>
<dbReference type="SUPFAM" id="SSF53756">
    <property type="entry name" value="UDP-Glycosyltransferase/glycogen phosphorylase"/>
    <property type="match status" value="1"/>
</dbReference>
<evidence type="ECO:0000313" key="3">
    <source>
        <dbReference type="EMBL" id="AOH86415.1"/>
    </source>
</evidence>
<dbReference type="GO" id="GO:0008194">
    <property type="term" value="F:UDP-glycosyltransferase activity"/>
    <property type="evidence" value="ECO:0007669"/>
    <property type="project" value="InterPro"/>
</dbReference>
<dbReference type="PANTHER" id="PTHR48050">
    <property type="entry name" value="STEROL 3-BETA-GLUCOSYLTRANSFERASE"/>
    <property type="match status" value="1"/>
</dbReference>
<dbReference type="InterPro" id="IPR004276">
    <property type="entry name" value="GlycoTrans_28_N"/>
</dbReference>
<evidence type="ECO:0000313" key="4">
    <source>
        <dbReference type="Proteomes" id="UP000094256"/>
    </source>
</evidence>
<dbReference type="FunFam" id="3.40.50.2000:FF:000009">
    <property type="entry name" value="Sterol 3-beta-glucosyltransferase UGT80A2"/>
    <property type="match status" value="1"/>
</dbReference>
<dbReference type="RefSeq" id="WP_069206922.1">
    <property type="nucleotide sequence ID" value="NZ_CP014168.1"/>
</dbReference>
<sequence length="441" mass="46807">MRKIVLTTIGTLGDLHPFIAIAQALRRHGFAPVLAVAEDQLAKCRAAGIEAVAVLPGFDSVQHRLGLAEDEAVKRIMGDQIEMLDQVLLPALPGCVHKLEAATAGAEAIIASTFVFAAPIVAEKLNIPLVSVVLQPMAMLSAYDPPCTPDFWMMKHAPNTVLGRLWNRAVYGTMRLAVQLKCGPQIDRVRTAHRLPRKSARRLLETSERSALTLATYSRHFSPLPPDAAANIRVVGFPIFDSQSGAEEELDPALAAFLADGPAPIIFTLGSFAVHCPGNFYAEAAAAARALGRRAVLLTGGHGAPARDGDIFRCAYAPHSLLFPAAAAVIHHGGAGTTGQALRAGKPQLVVPHMGDQYDHGQRIERLGVGLSMKAHRFTATRAARMIARLLDEPEYAEAAARIGVQVAREHGADAAAAAIAEALGPARAPSRAFVPRLAMA</sequence>
<dbReference type="OrthoDB" id="139086at2"/>
<dbReference type="InterPro" id="IPR002213">
    <property type="entry name" value="UDP_glucos_trans"/>
</dbReference>
<dbReference type="GO" id="GO:0016758">
    <property type="term" value="F:hexosyltransferase activity"/>
    <property type="evidence" value="ECO:0007669"/>
    <property type="project" value="InterPro"/>
</dbReference>
<keyword evidence="4" id="KW-1185">Reference proteome</keyword>